<name>A0A2M4DPB2_ANODA</name>
<dbReference type="VEuPathDB" id="VectorBase:ADAC003418"/>
<organism evidence="2">
    <name type="scientific">Anopheles darlingi</name>
    <name type="common">Mosquito</name>
    <dbReference type="NCBI Taxonomy" id="43151"/>
    <lineage>
        <taxon>Eukaryota</taxon>
        <taxon>Metazoa</taxon>
        <taxon>Ecdysozoa</taxon>
        <taxon>Arthropoda</taxon>
        <taxon>Hexapoda</taxon>
        <taxon>Insecta</taxon>
        <taxon>Pterygota</taxon>
        <taxon>Neoptera</taxon>
        <taxon>Endopterygota</taxon>
        <taxon>Diptera</taxon>
        <taxon>Nematocera</taxon>
        <taxon>Culicoidea</taxon>
        <taxon>Culicidae</taxon>
        <taxon>Anophelinae</taxon>
        <taxon>Anopheles</taxon>
    </lineage>
</organism>
<protein>
    <submittedName>
        <fullName evidence="2">Putative cell adhesion molecule</fullName>
    </submittedName>
</protein>
<proteinExistence type="predicted"/>
<reference evidence="2" key="1">
    <citation type="submission" date="2018-01" db="EMBL/GenBank/DDBJ databases">
        <title>An insight into the sialome of Amazonian anophelines.</title>
        <authorList>
            <person name="Ribeiro J.M."/>
            <person name="Scarpassa V."/>
            <person name="Calvo E."/>
        </authorList>
    </citation>
    <scope>NUCLEOTIDE SEQUENCE</scope>
</reference>
<evidence type="ECO:0000256" key="1">
    <source>
        <dbReference type="SAM" id="SignalP"/>
    </source>
</evidence>
<feature type="chain" id="PRO_5014740350" evidence="1">
    <location>
        <begin position="29"/>
        <end position="68"/>
    </location>
</feature>
<dbReference type="AlphaFoldDB" id="A0A2M4DPB2"/>
<dbReference type="EMBL" id="GGFL01015216">
    <property type="protein sequence ID" value="MBW79394.1"/>
    <property type="molecule type" value="Transcribed_RNA"/>
</dbReference>
<sequence length="68" mass="7455">MKAHCVMKLNMRIHCFILVLFAVSCAIAASESSGPADNDELLDRLTTGKLRPQLTIQTMTPKIPIRSG</sequence>
<accession>A0A2M4DPB2</accession>
<dbReference type="VEuPathDB" id="VectorBase:ADAR2_001421"/>
<keyword evidence="1" id="KW-0732">Signal</keyword>
<dbReference type="PROSITE" id="PS51257">
    <property type="entry name" value="PROKAR_LIPOPROTEIN"/>
    <property type="match status" value="1"/>
</dbReference>
<evidence type="ECO:0000313" key="2">
    <source>
        <dbReference type="EMBL" id="MBW79394.1"/>
    </source>
</evidence>
<feature type="signal peptide" evidence="1">
    <location>
        <begin position="1"/>
        <end position="28"/>
    </location>
</feature>